<dbReference type="InterPro" id="IPR004313">
    <property type="entry name" value="ARD"/>
</dbReference>
<dbReference type="Gene3D" id="2.60.120.10">
    <property type="entry name" value="Jelly Rolls"/>
    <property type="match status" value="1"/>
</dbReference>
<evidence type="ECO:0000256" key="1">
    <source>
        <dbReference type="SAM" id="SignalP"/>
    </source>
</evidence>
<evidence type="ECO:0000313" key="3">
    <source>
        <dbReference type="Proteomes" id="UP000095283"/>
    </source>
</evidence>
<dbReference type="AlphaFoldDB" id="A0A1I7WZG4"/>
<dbReference type="PANTHER" id="PTHR43319:SF4">
    <property type="entry name" value="BETA-LACTAMASE DOMAIN-CONTAINING PROTEIN 2"/>
    <property type="match status" value="1"/>
</dbReference>
<dbReference type="InterPro" id="IPR012338">
    <property type="entry name" value="Beta-lactam/transpept-like"/>
</dbReference>
<dbReference type="InterPro" id="IPR014710">
    <property type="entry name" value="RmlC-like_jellyroll"/>
</dbReference>
<sequence>MLSQILMISSFLLIIMFQEDEWIRVHLERGDLIVIPKGLSHRFTVTPQVIFYNFLQESKKQNNNFVQIQRFFSKKPDSCYSFEADRNPLVVELSENHEMGEYVGVQLQTIVPLSFFARCYLKTGGYSDKSSGRKWTPGTRTVVFSTTKARNMFYCFYFQTAVGALCVAMLVDRGYIMYEDKMIKYWPEFGQNGKENITIDWLMSHRVTITGFYCNITILIRLIYSYHAITYGWIVDQIVRRADPKKRSVGRFFKEEVADKYGIDFHIGLPPSEEHTVSRLSMPSTAHLIKEIVHDPRVLIVLAILHLRPPTSIARKIRENPQWFKLEQVFHNYYCYYYHHIFKITKKGDNISLKINRGTNMFKKAICKVFFQDVNTFNDPELHAMEQVAALGITKAKDLARLFSLMLKGELISKTLVERFKTPQVSSGLDEIVMTPLPKGYGFLYERHPNGGNRWLVGHPGFGGSTVMMDLEEDIVIAYVSNGLKTGMGELTRTYRHLRNAVFECLQKSSTSIK</sequence>
<dbReference type="InterPro" id="IPR001466">
    <property type="entry name" value="Beta-lactam-related"/>
</dbReference>
<organism evidence="3 4">
    <name type="scientific">Heterorhabditis bacteriophora</name>
    <name type="common">Entomopathogenic nematode worm</name>
    <dbReference type="NCBI Taxonomy" id="37862"/>
    <lineage>
        <taxon>Eukaryota</taxon>
        <taxon>Metazoa</taxon>
        <taxon>Ecdysozoa</taxon>
        <taxon>Nematoda</taxon>
        <taxon>Chromadorea</taxon>
        <taxon>Rhabditida</taxon>
        <taxon>Rhabditina</taxon>
        <taxon>Rhabditomorpha</taxon>
        <taxon>Strongyloidea</taxon>
        <taxon>Heterorhabditidae</taxon>
        <taxon>Heterorhabditis</taxon>
    </lineage>
</organism>
<keyword evidence="1" id="KW-0732">Signal</keyword>
<name>A0A1I7WZG4_HETBA</name>
<proteinExistence type="predicted"/>
<feature type="domain" description="Beta-lactamase-related" evidence="2">
    <location>
        <begin position="120"/>
        <end position="495"/>
    </location>
</feature>
<dbReference type="InterPro" id="IPR011051">
    <property type="entry name" value="RmlC_Cupin_sf"/>
</dbReference>
<dbReference type="Gene3D" id="3.40.710.10">
    <property type="entry name" value="DD-peptidase/beta-lactamase superfamily"/>
    <property type="match status" value="3"/>
</dbReference>
<dbReference type="Pfam" id="PF00144">
    <property type="entry name" value="Beta-lactamase"/>
    <property type="match status" value="1"/>
</dbReference>
<protein>
    <submittedName>
        <fullName evidence="4">Beta-lactamase domain-containing protein</fullName>
    </submittedName>
</protein>
<dbReference type="WBParaSite" id="Hba_10583">
    <property type="protein sequence ID" value="Hba_10583"/>
    <property type="gene ID" value="Hba_10583"/>
</dbReference>
<dbReference type="GO" id="GO:0010309">
    <property type="term" value="F:acireductone dioxygenase [iron(II)-requiring] activity"/>
    <property type="evidence" value="ECO:0007669"/>
    <property type="project" value="InterPro"/>
</dbReference>
<accession>A0A1I7WZG4</accession>
<dbReference type="SUPFAM" id="SSF51182">
    <property type="entry name" value="RmlC-like cupins"/>
    <property type="match status" value="1"/>
</dbReference>
<reference evidence="4" key="1">
    <citation type="submission" date="2016-11" db="UniProtKB">
        <authorList>
            <consortium name="WormBaseParasite"/>
        </authorList>
    </citation>
    <scope>IDENTIFICATION</scope>
</reference>
<evidence type="ECO:0000313" key="4">
    <source>
        <dbReference type="WBParaSite" id="Hba_10583"/>
    </source>
</evidence>
<keyword evidence="3" id="KW-1185">Reference proteome</keyword>
<feature type="signal peptide" evidence="1">
    <location>
        <begin position="1"/>
        <end position="17"/>
    </location>
</feature>
<dbReference type="SUPFAM" id="SSF56601">
    <property type="entry name" value="beta-lactamase/transpeptidase-like"/>
    <property type="match status" value="1"/>
</dbReference>
<dbReference type="PANTHER" id="PTHR43319">
    <property type="entry name" value="BETA-LACTAMASE-RELATED"/>
    <property type="match status" value="1"/>
</dbReference>
<evidence type="ECO:0000259" key="2">
    <source>
        <dbReference type="Pfam" id="PF00144"/>
    </source>
</evidence>
<dbReference type="InterPro" id="IPR052907">
    <property type="entry name" value="Beta-lactamase/esterase"/>
</dbReference>
<feature type="chain" id="PRO_5009310887" evidence="1">
    <location>
        <begin position="18"/>
        <end position="514"/>
    </location>
</feature>
<dbReference type="Pfam" id="PF03079">
    <property type="entry name" value="ARD"/>
    <property type="match status" value="1"/>
</dbReference>
<dbReference type="Proteomes" id="UP000095283">
    <property type="component" value="Unplaced"/>
</dbReference>